<gene>
    <name evidence="1" type="primary">Dpse\GA32140</name>
    <name evidence="1" type="ORF">Dpse_GA32140</name>
</gene>
<accession>A0A0R3NW81</accession>
<protein>
    <submittedName>
        <fullName evidence="1">Uncharacterized protein</fullName>
    </submittedName>
</protein>
<sequence length="104" mass="12070">MSICCAKHCRSAATRQTFTFCWLCDNMAHTVCADFGQIGGRVVDLIKTRCGLNWTCWDCRAIENDMRVFMRQTHTEFAARFYETELAQLLNPPLCRLQLRIKNC</sequence>
<name>A0A0R3NW81_DROPS</name>
<organism evidence="1">
    <name type="scientific">Drosophila pseudoobscura pseudoobscura</name>
    <name type="common">Fruit fly</name>
    <dbReference type="NCBI Taxonomy" id="46245"/>
    <lineage>
        <taxon>Eukaryota</taxon>
        <taxon>Metazoa</taxon>
        <taxon>Ecdysozoa</taxon>
        <taxon>Arthropoda</taxon>
        <taxon>Hexapoda</taxon>
        <taxon>Insecta</taxon>
        <taxon>Pterygota</taxon>
        <taxon>Neoptera</taxon>
        <taxon>Endopterygota</taxon>
        <taxon>Diptera</taxon>
        <taxon>Brachycera</taxon>
        <taxon>Muscomorpha</taxon>
        <taxon>Ephydroidea</taxon>
        <taxon>Drosophilidae</taxon>
        <taxon>Drosophila</taxon>
        <taxon>Sophophora</taxon>
    </lineage>
</organism>
<dbReference type="Bgee" id="FBgn0272547">
    <property type="expression patterns" value="Expressed in insect adult head"/>
</dbReference>
<evidence type="ECO:0000313" key="1">
    <source>
        <dbReference type="EMBL" id="KRT05225.1"/>
    </source>
</evidence>
<proteinExistence type="predicted"/>
<dbReference type="AlphaFoldDB" id="A0A0R3NW81"/>
<reference evidence="1" key="3">
    <citation type="journal article" date="2012" name="PLoS ONE">
        <title>Mind the gap: upgrading genomes with Pacific Biosciences RS long-read sequencing technology.</title>
        <authorList>
            <person name="English A.C."/>
            <person name="Richards S."/>
            <person name="Han Y."/>
            <person name="Wang M."/>
            <person name="Vee V."/>
            <person name="Qu J."/>
            <person name="Qin X."/>
            <person name="Muzny D.M."/>
            <person name="Reid J.G."/>
            <person name="Worley K.C."/>
            <person name="Gibbs R.A."/>
        </authorList>
    </citation>
    <scope>NUCLEOTIDE SEQUENCE</scope>
    <source>
        <strain evidence="1">MV2-25</strain>
    </source>
</reference>
<reference evidence="1" key="4">
    <citation type="submission" date="2015-11" db="EMBL/GenBank/DDBJ databases">
        <authorList>
            <consortium name="FlyBase"/>
        </authorList>
    </citation>
    <scope>NUCLEOTIDE SEQUENCE</scope>
    <source>
        <strain evidence="1">MV2-25</strain>
    </source>
</reference>
<reference evidence="1" key="2">
    <citation type="journal article" date="2007" name="Nature">
        <title>Evolution of genes and genomes on the Drosophila phylogeny.</title>
        <authorList>
            <consortium name="Drosophila 12 Genomes Consortium"/>
            <person name="Clark A.G."/>
            <person name="Eisen M.B."/>
            <person name="Smith D.R."/>
            <person name="Bergman C.M."/>
            <person name="Oliver B."/>
            <person name="Markow T.A."/>
            <person name="Kaufman T.C."/>
            <person name="Kellis M."/>
            <person name="Gelbart W."/>
            <person name="Iyer V.N."/>
            <person name="Pollard D.A."/>
            <person name="Sackton T.B."/>
            <person name="Larracuente A.M."/>
            <person name="Singh N.D."/>
            <person name="Abad J.P."/>
            <person name="Abt D.N."/>
            <person name="Adryan B."/>
            <person name="Aguade M."/>
            <person name="Akashi H."/>
            <person name="Anderson W.W."/>
            <person name="Aquadro C.F."/>
            <person name="Ardell D.H."/>
            <person name="Arguello R."/>
            <person name="Artieri C.G."/>
            <person name="Barbash D.A."/>
            <person name="Barker D."/>
            <person name="Barsanti P."/>
            <person name="Batterham P."/>
            <person name="Batzoglou S."/>
            <person name="Begun D."/>
            <person name="Bhutkar A."/>
            <person name="Blanco E."/>
            <person name="Bosak S.A."/>
            <person name="Bradley R.K."/>
            <person name="Brand A.D."/>
            <person name="Brent M.R."/>
            <person name="Brooks A.N."/>
            <person name="Brown R.H."/>
            <person name="Butlin R.K."/>
            <person name="Caggese C."/>
            <person name="Calvi B.R."/>
            <person name="Bernardo de Carvalho A."/>
            <person name="Caspi A."/>
            <person name="Castrezana S."/>
            <person name="Celniker S.E."/>
            <person name="Chang J.L."/>
            <person name="Chapple C."/>
            <person name="Chatterji S."/>
            <person name="Chinwalla A."/>
            <person name="Civetta A."/>
            <person name="Clifton S.W."/>
            <person name="Comeron J.M."/>
            <person name="Costello J.C."/>
            <person name="Coyne J.A."/>
            <person name="Daub J."/>
            <person name="David R.G."/>
            <person name="Delcher A.L."/>
            <person name="Delehaunty K."/>
            <person name="Do C.B."/>
            <person name="Ebling H."/>
            <person name="Edwards K."/>
            <person name="Eickbush T."/>
            <person name="Evans J.D."/>
            <person name="Filipski A."/>
            <person name="Findeiss S."/>
            <person name="Freyhult E."/>
            <person name="Fulton L."/>
            <person name="Fulton R."/>
            <person name="Garcia A.C."/>
            <person name="Gardiner A."/>
            <person name="Garfield D.A."/>
            <person name="Garvin B.E."/>
            <person name="Gibson G."/>
            <person name="Gilbert D."/>
            <person name="Gnerre S."/>
            <person name="Godfrey J."/>
            <person name="Good R."/>
            <person name="Gotea V."/>
            <person name="Gravely B."/>
            <person name="Greenberg A.J."/>
            <person name="Griffiths-Jones S."/>
            <person name="Gross S."/>
            <person name="Guigo R."/>
            <person name="Gustafson E.A."/>
            <person name="Haerty W."/>
            <person name="Hahn M.W."/>
            <person name="Halligan D.L."/>
            <person name="Halpern A.L."/>
            <person name="Halter G.M."/>
            <person name="Han M.V."/>
            <person name="Heger A."/>
            <person name="Hillier L."/>
            <person name="Hinrichs A.S."/>
            <person name="Holmes I."/>
            <person name="Hoskins R.A."/>
            <person name="Hubisz M.J."/>
            <person name="Hultmark D."/>
            <person name="Huntley M.A."/>
            <person name="Jaffe D.B."/>
            <person name="Jagadeeshan S."/>
            <person name="Jeck W.R."/>
            <person name="Johnson J."/>
            <person name="Jones C.D."/>
            <person name="Jordan W.C."/>
            <person name="Karpen G.H."/>
            <person name="Kataoka E."/>
            <person name="Keightley P.D."/>
            <person name="Kheradpour P."/>
            <person name="Kirkness E.F."/>
            <person name="Koerich L.B."/>
            <person name="Kristiansen K."/>
            <person name="Kudrna D."/>
            <person name="Kulathinal R.J."/>
            <person name="Kumar S."/>
            <person name="Kwok R."/>
            <person name="Lander E."/>
            <person name="Langley C.H."/>
            <person name="Lapoint R."/>
            <person name="Lazzaro B.P."/>
            <person name="Lee S.J."/>
            <person name="Levesque L."/>
            <person name="Li R."/>
            <person name="Lin C.F."/>
            <person name="Lin M.F."/>
            <person name="Lindblad-Toh K."/>
            <person name="Llopart A."/>
            <person name="Long M."/>
            <person name="Low L."/>
            <person name="Lozovsky E."/>
            <person name="Lu J."/>
            <person name="Luo M."/>
            <person name="Machado C.A."/>
            <person name="Makalowski W."/>
            <person name="Marzo M."/>
            <person name="Matsuda M."/>
            <person name="Matzkin L."/>
            <person name="McAllister B."/>
            <person name="McBride C.S."/>
            <person name="McKernan B."/>
            <person name="McKernan K."/>
            <person name="Mendez-Lago M."/>
            <person name="Minx P."/>
            <person name="Mollenhauer M.U."/>
            <person name="Montooth K."/>
            <person name="Mount S.M."/>
            <person name="Mu X."/>
            <person name="Myers E."/>
            <person name="Negre B."/>
            <person name="Newfeld S."/>
            <person name="Nielsen R."/>
            <person name="Noor M.A."/>
            <person name="O'Grady P."/>
            <person name="Pachter L."/>
            <person name="Papaceit M."/>
            <person name="Parisi M.J."/>
            <person name="Parisi M."/>
            <person name="Parts L."/>
            <person name="Pedersen J.S."/>
            <person name="Pesole G."/>
            <person name="Phillippy A.M."/>
            <person name="Ponting C.P."/>
            <person name="Pop M."/>
            <person name="Porcelli D."/>
            <person name="Powell J.R."/>
            <person name="Prohaska S."/>
            <person name="Pruitt K."/>
            <person name="Puig M."/>
            <person name="Quesneville H."/>
            <person name="Ram K.R."/>
            <person name="Rand D."/>
            <person name="Rasmussen M.D."/>
            <person name="Reed L.K."/>
            <person name="Reenan R."/>
            <person name="Reily A."/>
            <person name="Remington K.A."/>
            <person name="Rieger T.T."/>
            <person name="Ritchie M.G."/>
            <person name="Robin C."/>
            <person name="Rogers Y.H."/>
            <person name="Rohde C."/>
            <person name="Rozas J."/>
            <person name="Rubenfield M.J."/>
            <person name="Ruiz A."/>
            <person name="Russo S."/>
            <person name="Salzberg S.L."/>
            <person name="Sanchez-Gracia A."/>
            <person name="Saranga D.J."/>
            <person name="Sato H."/>
            <person name="Schaeffer S.W."/>
            <person name="Schatz M.C."/>
            <person name="Schlenke T."/>
            <person name="Schwartz R."/>
            <person name="Segarra C."/>
            <person name="Singh R.S."/>
            <person name="Sirot L."/>
            <person name="Sirota M."/>
            <person name="Sisneros N.B."/>
            <person name="Smith C.D."/>
            <person name="Smith T.F."/>
            <person name="Spieth J."/>
            <person name="Stage D.E."/>
            <person name="Stark A."/>
            <person name="Stephan W."/>
            <person name="Strausberg R.L."/>
            <person name="Strempel S."/>
            <person name="Sturgill D."/>
            <person name="Sutton G."/>
            <person name="Sutton G.G."/>
            <person name="Tao W."/>
            <person name="Teichmann S."/>
            <person name="Tobari Y.N."/>
            <person name="Tomimura Y."/>
            <person name="Tsolas J.M."/>
            <person name="Valente V.L."/>
            <person name="Venter E."/>
            <person name="Venter J.C."/>
            <person name="Vicario S."/>
            <person name="Vieira F.G."/>
            <person name="Vilella A.J."/>
            <person name="Villasante A."/>
            <person name="Walenz B."/>
            <person name="Wang J."/>
            <person name="Wasserman M."/>
            <person name="Watts T."/>
            <person name="Wilson D."/>
            <person name="Wilson R.K."/>
            <person name="Wing R.A."/>
            <person name="Wolfner M.F."/>
            <person name="Wong A."/>
            <person name="Wong G.K."/>
            <person name="Wu C.I."/>
            <person name="Wu G."/>
            <person name="Yamamoto D."/>
            <person name="Yang H.P."/>
            <person name="Yang S.P."/>
            <person name="Yorke J.A."/>
            <person name="Yoshida K."/>
            <person name="Zdobnov E."/>
            <person name="Zhang P."/>
            <person name="Zhang Y."/>
            <person name="Zimin A.V."/>
            <person name="Baldwin J."/>
            <person name="Abdouelleil A."/>
            <person name="Abdulkadir J."/>
            <person name="Abebe A."/>
            <person name="Abera B."/>
            <person name="Abreu J."/>
            <person name="Acer S.C."/>
            <person name="Aftuck L."/>
            <person name="Alexander A."/>
            <person name="An P."/>
            <person name="Anderson E."/>
            <person name="Anderson S."/>
            <person name="Arachi H."/>
            <person name="Azer M."/>
            <person name="Bachantsang P."/>
            <person name="Barry A."/>
            <person name="Bayul T."/>
            <person name="Berlin A."/>
            <person name="Bessette D."/>
            <person name="Bloom T."/>
            <person name="Blye J."/>
            <person name="Boguslavskiy L."/>
            <person name="Bonnet C."/>
            <person name="Boukhgalter B."/>
            <person name="Bourzgui I."/>
            <person name="Brown A."/>
            <person name="Cahill P."/>
            <person name="Channer S."/>
            <person name="Cheshatsang Y."/>
            <person name="Chuda L."/>
            <person name="Citroen M."/>
            <person name="Collymore A."/>
            <person name="Cooke P."/>
            <person name="Costello M."/>
            <person name="D'Aco K."/>
            <person name="Daza R."/>
            <person name="De Haan G."/>
            <person name="DeGray S."/>
            <person name="DeMaso C."/>
            <person name="Dhargay N."/>
            <person name="Dooley K."/>
            <person name="Dooley E."/>
            <person name="Doricent M."/>
            <person name="Dorje P."/>
            <person name="Dorjee K."/>
            <person name="Dupes A."/>
            <person name="Elong R."/>
            <person name="Falk J."/>
            <person name="Farina A."/>
            <person name="Faro S."/>
            <person name="Ferguson D."/>
            <person name="Fisher S."/>
            <person name="Foley C.D."/>
            <person name="Franke A."/>
            <person name="Friedrich D."/>
            <person name="Gadbois L."/>
            <person name="Gearin G."/>
            <person name="Gearin C.R."/>
            <person name="Giannoukos G."/>
            <person name="Goode T."/>
            <person name="Graham J."/>
            <person name="Grandbois E."/>
            <person name="Grewal S."/>
            <person name="Gyaltsen K."/>
            <person name="Hafez N."/>
            <person name="Hagos B."/>
            <person name="Hall J."/>
            <person name="Henson C."/>
            <person name="Hollinger A."/>
            <person name="Honan T."/>
            <person name="Huard M.D."/>
            <person name="Hughes L."/>
            <person name="Hurhula B."/>
            <person name="Husby M.E."/>
            <person name="Kamat A."/>
            <person name="Kanga B."/>
            <person name="Kashin S."/>
            <person name="Khazanovich D."/>
            <person name="Kisner P."/>
            <person name="Lance K."/>
            <person name="Lara M."/>
            <person name="Lee W."/>
            <person name="Lennon N."/>
            <person name="Letendre F."/>
            <person name="LeVine R."/>
            <person name="Lipovsky A."/>
            <person name="Liu X."/>
            <person name="Liu J."/>
            <person name="Liu S."/>
            <person name="Lokyitsang T."/>
            <person name="Lokyitsang Y."/>
            <person name="Lubonja R."/>
            <person name="Lui A."/>
            <person name="MacDonald P."/>
            <person name="Magnisalis V."/>
            <person name="Maru K."/>
            <person name="Matthews C."/>
            <person name="McCusker W."/>
            <person name="McDonough S."/>
            <person name="Mehta T."/>
            <person name="Meldrim J."/>
            <person name="Meneus L."/>
            <person name="Mihai O."/>
            <person name="Mihalev A."/>
            <person name="Mihova T."/>
            <person name="Mittelman R."/>
            <person name="Mlenga V."/>
            <person name="Montmayeur A."/>
            <person name="Mulrain L."/>
            <person name="Navidi A."/>
            <person name="Naylor J."/>
            <person name="Negash T."/>
            <person name="Nguyen T."/>
            <person name="Nguyen N."/>
            <person name="Nicol R."/>
            <person name="Norbu C."/>
            <person name="Norbu N."/>
            <person name="Novod N."/>
            <person name="O'Neill B."/>
            <person name="Osman S."/>
            <person name="Markiewicz E."/>
            <person name="Oyono O.L."/>
            <person name="Patti C."/>
            <person name="Phunkhang P."/>
            <person name="Pierre F."/>
            <person name="Priest M."/>
            <person name="Raghuraman S."/>
            <person name="Rege F."/>
            <person name="Reyes R."/>
            <person name="Rise C."/>
            <person name="Rogov P."/>
            <person name="Ross K."/>
            <person name="Ryan E."/>
            <person name="Settipalli S."/>
            <person name="Shea T."/>
            <person name="Sherpa N."/>
            <person name="Shi L."/>
            <person name="Shih D."/>
            <person name="Sparrow T."/>
            <person name="Spaulding J."/>
            <person name="Stalker J."/>
            <person name="Stange-Thomann N."/>
            <person name="Stavropoulos S."/>
            <person name="Stone C."/>
            <person name="Strader C."/>
            <person name="Tesfaye S."/>
            <person name="Thomson T."/>
            <person name="Thoulutsang Y."/>
            <person name="Thoulutsang D."/>
            <person name="Topham K."/>
            <person name="Topping I."/>
            <person name="Tsamla T."/>
            <person name="Vassiliev H."/>
            <person name="Vo A."/>
            <person name="Wangchuk T."/>
            <person name="Wangdi T."/>
            <person name="Weiand M."/>
            <person name="Wilkinson J."/>
            <person name="Wilson A."/>
            <person name="Yadav S."/>
            <person name="Young G."/>
            <person name="Yu Q."/>
            <person name="Zembek L."/>
            <person name="Zhong D."/>
            <person name="Zimmer A."/>
            <person name="Zwirko Z."/>
            <person name="Jaffe D.B."/>
            <person name="Alvarez P."/>
            <person name="Brockman W."/>
            <person name="Butler J."/>
            <person name="Chin C."/>
            <person name="Gnerre S."/>
            <person name="Grabherr M."/>
            <person name="Kleber M."/>
            <person name="Mauceli E."/>
            <person name="MacCallum I."/>
        </authorList>
    </citation>
    <scope>NUCLEOTIDE SEQUENCE [LARGE SCALE GENOMIC DNA]</scope>
    <source>
        <strain evidence="1">MV2-25</strain>
    </source>
</reference>
<reference evidence="1" key="1">
    <citation type="journal article" date="2005" name="Genome Res.">
        <title>Comparative genome sequencing of Drosophila pseudoobscura: chromosomal, gene, and cis-element evolution.</title>
        <authorList>
            <person name="Richards S."/>
            <person name="Liu Y."/>
            <person name="Bettencourt B.R."/>
            <person name="Hradecky P."/>
            <person name="Letovsky S."/>
            <person name="Nielsen R."/>
            <person name="Thornton K."/>
            <person name="Hubisz M.J."/>
            <person name="Chen R."/>
            <person name="Meisel R.P."/>
            <person name="Couronne O."/>
            <person name="Hua S."/>
            <person name="Smith M.A."/>
            <person name="Zhang P."/>
            <person name="Liu J."/>
            <person name="Bussemaker H.J."/>
            <person name="van Batenburg M.F."/>
            <person name="Howells S.L."/>
            <person name="Scherer S.E."/>
            <person name="Sodergren E."/>
            <person name="Matthews B.B."/>
            <person name="Crosby M.A."/>
            <person name="Schroeder A.J."/>
            <person name="Ortiz-Barrientos D."/>
            <person name="Rives C.M."/>
            <person name="Metzker M.L."/>
            <person name="Muzny D.M."/>
            <person name="Scott G."/>
            <person name="Steffen D."/>
            <person name="Wheeler D.A."/>
            <person name="Worley K.C."/>
            <person name="Havlak P."/>
            <person name="Durbin K.J."/>
            <person name="Egan A."/>
            <person name="Gill R."/>
            <person name="Hume J."/>
            <person name="Morgan M.B."/>
            <person name="Miner G."/>
            <person name="Hamilton C."/>
            <person name="Huang Y."/>
            <person name="Waldron L."/>
            <person name="Verduzco D."/>
            <person name="Clerc-Blankenburg K.P."/>
            <person name="Dubchak I."/>
            <person name="Noor M.A."/>
            <person name="Anderson W."/>
            <person name="White K.P."/>
            <person name="Clark A.G."/>
            <person name="Schaeffer S.W."/>
            <person name="Gelbart W."/>
            <person name="Weinstock G.M."/>
            <person name="Gibbs R.A."/>
        </authorList>
    </citation>
    <scope>NUCLEOTIDE SEQUENCE [LARGE SCALE GENOMIC DNA]</scope>
    <source>
        <strain evidence="1">MV2-25</strain>
    </source>
</reference>
<dbReference type="EMBL" id="CH475679">
    <property type="protein sequence ID" value="KRT05225.1"/>
    <property type="molecule type" value="Genomic_DNA"/>
</dbReference>